<sequence length="39" mass="4360">MAHALSRARCDNMRSRSANLPTWNGDPLMLMFTRAPKAA</sequence>
<dbReference type="AlphaFoldDB" id="A0A6J6FIG6"/>
<reference evidence="1" key="1">
    <citation type="submission" date="2020-05" db="EMBL/GenBank/DDBJ databases">
        <authorList>
            <person name="Chiriac C."/>
            <person name="Salcher M."/>
            <person name="Ghai R."/>
            <person name="Kavagutti S V."/>
        </authorList>
    </citation>
    <scope>NUCLEOTIDE SEQUENCE</scope>
</reference>
<gene>
    <name evidence="1" type="ORF">UFOPK1722_01519</name>
</gene>
<name>A0A6J6FIG6_9ZZZZ</name>
<dbReference type="EMBL" id="CAEZTS010000158">
    <property type="protein sequence ID" value="CAB4588722.1"/>
    <property type="molecule type" value="Genomic_DNA"/>
</dbReference>
<protein>
    <submittedName>
        <fullName evidence="1">Unannotated protein</fullName>
    </submittedName>
</protein>
<proteinExistence type="predicted"/>
<evidence type="ECO:0000313" key="1">
    <source>
        <dbReference type="EMBL" id="CAB4588722.1"/>
    </source>
</evidence>
<accession>A0A6J6FIG6</accession>
<organism evidence="1">
    <name type="scientific">freshwater metagenome</name>
    <dbReference type="NCBI Taxonomy" id="449393"/>
    <lineage>
        <taxon>unclassified sequences</taxon>
        <taxon>metagenomes</taxon>
        <taxon>ecological metagenomes</taxon>
    </lineage>
</organism>